<evidence type="ECO:0000313" key="2">
    <source>
        <dbReference type="EMBL" id="KAG5582700.1"/>
    </source>
</evidence>
<evidence type="ECO:0000256" key="1">
    <source>
        <dbReference type="SAM" id="Phobius"/>
    </source>
</evidence>
<keyword evidence="1" id="KW-0472">Membrane</keyword>
<keyword evidence="3" id="KW-1185">Reference proteome</keyword>
<gene>
    <name evidence="2" type="ORF">H5410_053327</name>
</gene>
<comment type="caution">
    <text evidence="2">The sequence shown here is derived from an EMBL/GenBank/DDBJ whole genome shotgun (WGS) entry which is preliminary data.</text>
</comment>
<dbReference type="Proteomes" id="UP000824120">
    <property type="component" value="Chromosome 10"/>
</dbReference>
<proteinExistence type="predicted"/>
<evidence type="ECO:0000313" key="3">
    <source>
        <dbReference type="Proteomes" id="UP000824120"/>
    </source>
</evidence>
<accession>A0A9J5X5Z5</accession>
<dbReference type="AlphaFoldDB" id="A0A9J5X5Z5"/>
<name>A0A9J5X5Z5_SOLCO</name>
<feature type="transmembrane region" description="Helical" evidence="1">
    <location>
        <begin position="175"/>
        <end position="199"/>
    </location>
</feature>
<keyword evidence="1" id="KW-0812">Transmembrane</keyword>
<protein>
    <submittedName>
        <fullName evidence="2">Uncharacterized protein</fullName>
    </submittedName>
</protein>
<organism evidence="2 3">
    <name type="scientific">Solanum commersonii</name>
    <name type="common">Commerson's wild potato</name>
    <name type="synonym">Commerson's nightshade</name>
    <dbReference type="NCBI Taxonomy" id="4109"/>
    <lineage>
        <taxon>Eukaryota</taxon>
        <taxon>Viridiplantae</taxon>
        <taxon>Streptophyta</taxon>
        <taxon>Embryophyta</taxon>
        <taxon>Tracheophyta</taxon>
        <taxon>Spermatophyta</taxon>
        <taxon>Magnoliopsida</taxon>
        <taxon>eudicotyledons</taxon>
        <taxon>Gunneridae</taxon>
        <taxon>Pentapetalae</taxon>
        <taxon>asterids</taxon>
        <taxon>lamiids</taxon>
        <taxon>Solanales</taxon>
        <taxon>Solanaceae</taxon>
        <taxon>Solanoideae</taxon>
        <taxon>Solaneae</taxon>
        <taxon>Solanum</taxon>
    </lineage>
</organism>
<sequence length="206" mass="23504">MEGYEAAGIRYESIAQSIDLAYNNLLIGIIMYQALSCGEEHDNFVWPIEVSLIGRFCLPKSRCIVKTSERKELEERTREANVKTSHSEVLASVMEDDNLTILERNRVKIEKDEWNVITEEALPFSGQRVGTKTSRRRSFHHTKLQQTATDGNLKAKTPELLSSGFLVAGGEEEQYGVILVMLYVVFAVVIWNCMLGAYYKRSVYWI</sequence>
<reference evidence="2 3" key="1">
    <citation type="submission" date="2020-09" db="EMBL/GenBank/DDBJ databases">
        <title>De no assembly of potato wild relative species, Solanum commersonii.</title>
        <authorList>
            <person name="Cho K."/>
        </authorList>
    </citation>
    <scope>NUCLEOTIDE SEQUENCE [LARGE SCALE GENOMIC DNA]</scope>
    <source>
        <strain evidence="2">LZ3.2</strain>
        <tissue evidence="2">Leaf</tissue>
    </source>
</reference>
<dbReference type="EMBL" id="JACXVP010000010">
    <property type="protein sequence ID" value="KAG5582700.1"/>
    <property type="molecule type" value="Genomic_DNA"/>
</dbReference>
<keyword evidence="1" id="KW-1133">Transmembrane helix</keyword>